<sequence length="200" mass="22863">MHPRQFSPFARHPSIQHLDEPLASPSIFQNTFQCVIPYLLFKKWFLVVTTLIHRPISPSYPSISPANPLSPINSLNSLTSMPLHGSQSLLTLYIPSDSRQLNSSRVQFCRSSHCSWAQQWSMWSQKVRSSGEERPKRSGGGLPVVERESVSFLCSRQSLMAITKQGRFGQEGCSWRARVRKRMLKMSWRQGYVSPNEVKD</sequence>
<organism evidence="1 2">
    <name type="scientific">Halteria grandinella</name>
    <dbReference type="NCBI Taxonomy" id="5974"/>
    <lineage>
        <taxon>Eukaryota</taxon>
        <taxon>Sar</taxon>
        <taxon>Alveolata</taxon>
        <taxon>Ciliophora</taxon>
        <taxon>Intramacronucleata</taxon>
        <taxon>Spirotrichea</taxon>
        <taxon>Stichotrichia</taxon>
        <taxon>Sporadotrichida</taxon>
        <taxon>Halteriidae</taxon>
        <taxon>Halteria</taxon>
    </lineage>
</organism>
<dbReference type="Proteomes" id="UP000785679">
    <property type="component" value="Unassembled WGS sequence"/>
</dbReference>
<dbReference type="AlphaFoldDB" id="A0A8J8T331"/>
<evidence type="ECO:0000313" key="2">
    <source>
        <dbReference type="Proteomes" id="UP000785679"/>
    </source>
</evidence>
<protein>
    <submittedName>
        <fullName evidence="1">Uncharacterized protein</fullName>
    </submittedName>
</protein>
<evidence type="ECO:0000313" key="1">
    <source>
        <dbReference type="EMBL" id="TNV79683.1"/>
    </source>
</evidence>
<comment type="caution">
    <text evidence="1">The sequence shown here is derived from an EMBL/GenBank/DDBJ whole genome shotgun (WGS) entry which is preliminary data.</text>
</comment>
<dbReference type="EMBL" id="RRYP01008576">
    <property type="protein sequence ID" value="TNV79683.1"/>
    <property type="molecule type" value="Genomic_DNA"/>
</dbReference>
<name>A0A8J8T331_HALGN</name>
<keyword evidence="2" id="KW-1185">Reference proteome</keyword>
<reference evidence="1" key="1">
    <citation type="submission" date="2019-06" db="EMBL/GenBank/DDBJ databases">
        <authorList>
            <person name="Zheng W."/>
        </authorList>
    </citation>
    <scope>NUCLEOTIDE SEQUENCE</scope>
    <source>
        <strain evidence="1">QDHG01</strain>
    </source>
</reference>
<accession>A0A8J8T331</accession>
<gene>
    <name evidence="1" type="ORF">FGO68_gene324</name>
</gene>
<proteinExistence type="predicted"/>